<organism evidence="2 3">
    <name type="scientific">Corynebacterium nasicanis</name>
    <dbReference type="NCBI Taxonomy" id="1448267"/>
    <lineage>
        <taxon>Bacteria</taxon>
        <taxon>Bacillati</taxon>
        <taxon>Actinomycetota</taxon>
        <taxon>Actinomycetes</taxon>
        <taxon>Mycobacteriales</taxon>
        <taxon>Corynebacteriaceae</taxon>
        <taxon>Corynebacterium</taxon>
    </lineage>
</organism>
<gene>
    <name evidence="2" type="ORF">ACFPUZ_08515</name>
</gene>
<reference evidence="3" key="1">
    <citation type="journal article" date="2019" name="Int. J. Syst. Evol. Microbiol.">
        <title>The Global Catalogue of Microorganisms (GCM) 10K type strain sequencing project: providing services to taxonomists for standard genome sequencing and annotation.</title>
        <authorList>
            <consortium name="The Broad Institute Genomics Platform"/>
            <consortium name="The Broad Institute Genome Sequencing Center for Infectious Disease"/>
            <person name="Wu L."/>
            <person name="Ma J."/>
        </authorList>
    </citation>
    <scope>NUCLEOTIDE SEQUENCE [LARGE SCALE GENOMIC DNA]</scope>
    <source>
        <strain evidence="3">CCUG 51943</strain>
    </source>
</reference>
<dbReference type="PANTHER" id="PTHR33990:SF1">
    <property type="entry name" value="PROTEIN YJDN"/>
    <property type="match status" value="1"/>
</dbReference>
<accession>A0ABW1QD19</accession>
<dbReference type="EMBL" id="JBHSQE010000008">
    <property type="protein sequence ID" value="MFC6146848.1"/>
    <property type="molecule type" value="Genomic_DNA"/>
</dbReference>
<dbReference type="CDD" id="cd06588">
    <property type="entry name" value="PhnB_like"/>
    <property type="match status" value="1"/>
</dbReference>
<dbReference type="InterPro" id="IPR029068">
    <property type="entry name" value="Glyas_Bleomycin-R_OHBP_Dase"/>
</dbReference>
<evidence type="ECO:0000313" key="3">
    <source>
        <dbReference type="Proteomes" id="UP001596244"/>
    </source>
</evidence>
<keyword evidence="3" id="KW-1185">Reference proteome</keyword>
<dbReference type="Pfam" id="PF00903">
    <property type="entry name" value="Glyoxalase"/>
    <property type="match status" value="1"/>
</dbReference>
<sequence length="138" mass="14857">MAMQFSPNISFPGNAAAAFRHYQQIFGGELELLTYGDVPTEDWPFQPAPDAVAHATLNSGPVSIAGGDAMEEDAPGLRSDVYSLLLQFDSVAEAEGIINAFVTGGAEVEMPFEQAPWGDHYGQVRDQFGVLWMFNASA</sequence>
<dbReference type="RefSeq" id="WP_377001498.1">
    <property type="nucleotide sequence ID" value="NZ_JBHSQE010000008.1"/>
</dbReference>
<dbReference type="Gene3D" id="3.10.180.10">
    <property type="entry name" value="2,3-Dihydroxybiphenyl 1,2-Dioxygenase, domain 1"/>
    <property type="match status" value="1"/>
</dbReference>
<evidence type="ECO:0000313" key="2">
    <source>
        <dbReference type="EMBL" id="MFC6146848.1"/>
    </source>
</evidence>
<dbReference type="SUPFAM" id="SSF54593">
    <property type="entry name" value="Glyoxalase/Bleomycin resistance protein/Dihydroxybiphenyl dioxygenase"/>
    <property type="match status" value="1"/>
</dbReference>
<evidence type="ECO:0000259" key="1">
    <source>
        <dbReference type="Pfam" id="PF00903"/>
    </source>
</evidence>
<proteinExistence type="predicted"/>
<protein>
    <submittedName>
        <fullName evidence="2">VOC family protein</fullName>
    </submittedName>
</protein>
<dbReference type="InterPro" id="IPR028973">
    <property type="entry name" value="PhnB-like"/>
</dbReference>
<dbReference type="PANTHER" id="PTHR33990">
    <property type="entry name" value="PROTEIN YJDN-RELATED"/>
    <property type="match status" value="1"/>
</dbReference>
<feature type="domain" description="Glyoxalase/fosfomycin resistance/dioxygenase" evidence="1">
    <location>
        <begin position="13"/>
        <end position="134"/>
    </location>
</feature>
<name>A0ABW1QD19_9CORY</name>
<comment type="caution">
    <text evidence="2">The sequence shown here is derived from an EMBL/GenBank/DDBJ whole genome shotgun (WGS) entry which is preliminary data.</text>
</comment>
<dbReference type="Proteomes" id="UP001596244">
    <property type="component" value="Unassembled WGS sequence"/>
</dbReference>
<dbReference type="InterPro" id="IPR004360">
    <property type="entry name" value="Glyas_Fos-R_dOase_dom"/>
</dbReference>